<dbReference type="InterPro" id="IPR006143">
    <property type="entry name" value="RND_pump_MFP"/>
</dbReference>
<dbReference type="Gene3D" id="2.40.420.20">
    <property type="match status" value="1"/>
</dbReference>
<dbReference type="InterPro" id="IPR058626">
    <property type="entry name" value="MdtA-like_b-barrel"/>
</dbReference>
<sequence length="404" mass="42475">MTDQFETKGSGRGLFSGRSVLLAGVVLTVLAGGASFLMLPPQQAAQASDGPAAPPAVPVQVAAVEHRSVVPWEDFSGRLEAVDRVEIRSRVSGQVLAVHFREGGLVKKGDLLVTIDPAPYQTAVDGAEAQLASAQSRLTYTKREYDRAKALSESGSIPTRDVDARANAFFEAQAAARSAQAALESAKLNLSYTRITAPVSGRVGRAEVTVGNLVPAGAGAPVLTTLVSVSPIYATFDASERTLLRSLTEVRDPATGTLQVDRIPVRMTVQGRGVTPVDGHVQMVGNSVDPRSGTVQVRAVFDNADGLLMPGQFARLSLGQPVPEQALLVSERAVGTDQDKKFVMVVGADNRAAYRPVVLGPVIDGLRMVTDGLKAGDQIIVSGLQRVRPGAVVAPQTVAMTEIR</sequence>
<dbReference type="RefSeq" id="WP_184263240.1">
    <property type="nucleotide sequence ID" value="NZ_JACIIX010000005.1"/>
</dbReference>
<evidence type="ECO:0000259" key="6">
    <source>
        <dbReference type="Pfam" id="PF25944"/>
    </source>
</evidence>
<dbReference type="AlphaFoldDB" id="A0A7W9ZHX7"/>
<dbReference type="Gene3D" id="1.10.287.470">
    <property type="entry name" value="Helix hairpin bin"/>
    <property type="match status" value="1"/>
</dbReference>
<evidence type="ECO:0000256" key="2">
    <source>
        <dbReference type="ARBA" id="ARBA00009477"/>
    </source>
</evidence>
<keyword evidence="9" id="KW-1185">Reference proteome</keyword>
<dbReference type="GO" id="GO:0046677">
    <property type="term" value="P:response to antibiotic"/>
    <property type="evidence" value="ECO:0007669"/>
    <property type="project" value="TreeGrafter"/>
</dbReference>
<organism evidence="8 9">
    <name type="scientific">Novispirillum itersonii</name>
    <name type="common">Aquaspirillum itersonii</name>
    <dbReference type="NCBI Taxonomy" id="189"/>
    <lineage>
        <taxon>Bacteria</taxon>
        <taxon>Pseudomonadati</taxon>
        <taxon>Pseudomonadota</taxon>
        <taxon>Alphaproteobacteria</taxon>
        <taxon>Rhodospirillales</taxon>
        <taxon>Novispirillaceae</taxon>
        <taxon>Novispirillum</taxon>
    </lineage>
</organism>
<comment type="caution">
    <text evidence="8">The sequence shown here is derived from an EMBL/GenBank/DDBJ whole genome shotgun (WGS) entry which is preliminary data.</text>
</comment>
<evidence type="ECO:0000313" key="8">
    <source>
        <dbReference type="EMBL" id="MBB6210414.1"/>
    </source>
</evidence>
<feature type="domain" description="Multidrug resistance protein MdtA-like C-terminal permuted SH3" evidence="7">
    <location>
        <begin position="325"/>
        <end position="386"/>
    </location>
</feature>
<keyword evidence="3" id="KW-0472">Membrane</keyword>
<proteinExistence type="inferred from homology"/>
<dbReference type="NCBIfam" id="TIGR01730">
    <property type="entry name" value="RND_mfp"/>
    <property type="match status" value="1"/>
</dbReference>
<dbReference type="GO" id="GO:0022857">
    <property type="term" value="F:transmembrane transporter activity"/>
    <property type="evidence" value="ECO:0007669"/>
    <property type="project" value="InterPro"/>
</dbReference>
<dbReference type="EMBL" id="JACIIX010000005">
    <property type="protein sequence ID" value="MBB6210414.1"/>
    <property type="molecule type" value="Genomic_DNA"/>
</dbReference>
<evidence type="ECO:0000256" key="3">
    <source>
        <dbReference type="SAM" id="Phobius"/>
    </source>
</evidence>
<evidence type="ECO:0000313" key="9">
    <source>
        <dbReference type="Proteomes" id="UP000544872"/>
    </source>
</evidence>
<keyword evidence="3" id="KW-1133">Transmembrane helix</keyword>
<feature type="transmembrane region" description="Helical" evidence="3">
    <location>
        <begin position="20"/>
        <end position="39"/>
    </location>
</feature>
<dbReference type="Gene3D" id="2.40.30.170">
    <property type="match status" value="1"/>
</dbReference>
<feature type="domain" description="Multidrug resistance protein MdtA-like beta-barrel" evidence="6">
    <location>
        <begin position="231"/>
        <end position="318"/>
    </location>
</feature>
<dbReference type="Pfam" id="PF25944">
    <property type="entry name" value="Beta-barrel_RND"/>
    <property type="match status" value="1"/>
</dbReference>
<keyword evidence="3" id="KW-0812">Transmembrane</keyword>
<evidence type="ECO:0000259" key="5">
    <source>
        <dbReference type="Pfam" id="PF25917"/>
    </source>
</evidence>
<dbReference type="PANTHER" id="PTHR30158:SF10">
    <property type="entry name" value="CATION EFFLUX PUMP"/>
    <property type="match status" value="1"/>
</dbReference>
<comment type="similarity">
    <text evidence="2">Belongs to the membrane fusion protein (MFP) (TC 8.A.1) family.</text>
</comment>
<dbReference type="InterPro" id="IPR058625">
    <property type="entry name" value="MdtA-like_BSH"/>
</dbReference>
<gene>
    <name evidence="8" type="ORF">FHS48_001829</name>
</gene>
<dbReference type="GO" id="GO:0005886">
    <property type="term" value="C:plasma membrane"/>
    <property type="evidence" value="ECO:0007669"/>
    <property type="project" value="TreeGrafter"/>
</dbReference>
<dbReference type="Gene3D" id="2.40.50.100">
    <property type="match status" value="1"/>
</dbReference>
<name>A0A7W9ZHX7_NOVIT</name>
<evidence type="ECO:0000259" key="7">
    <source>
        <dbReference type="Pfam" id="PF25967"/>
    </source>
</evidence>
<dbReference type="Pfam" id="PF25876">
    <property type="entry name" value="HH_MFP_RND"/>
    <property type="match status" value="1"/>
</dbReference>
<protein>
    <submittedName>
        <fullName evidence="8">Multidrug efflux system membrane fusion protein</fullName>
    </submittedName>
</protein>
<feature type="domain" description="Multidrug resistance protein MdtA-like alpha-helical hairpin" evidence="4">
    <location>
        <begin position="125"/>
        <end position="193"/>
    </location>
</feature>
<evidence type="ECO:0000256" key="1">
    <source>
        <dbReference type="ARBA" id="ARBA00004196"/>
    </source>
</evidence>
<dbReference type="SUPFAM" id="SSF111369">
    <property type="entry name" value="HlyD-like secretion proteins"/>
    <property type="match status" value="1"/>
</dbReference>
<dbReference type="Pfam" id="PF25917">
    <property type="entry name" value="BSH_RND"/>
    <property type="match status" value="1"/>
</dbReference>
<dbReference type="GO" id="GO:0030313">
    <property type="term" value="C:cell envelope"/>
    <property type="evidence" value="ECO:0007669"/>
    <property type="project" value="UniProtKB-SubCell"/>
</dbReference>
<dbReference type="InterPro" id="IPR058627">
    <property type="entry name" value="MdtA-like_C"/>
</dbReference>
<comment type="subcellular location">
    <subcellularLocation>
        <location evidence="1">Cell envelope</location>
    </subcellularLocation>
</comment>
<dbReference type="InterPro" id="IPR058624">
    <property type="entry name" value="MdtA-like_HH"/>
</dbReference>
<dbReference type="PANTHER" id="PTHR30158">
    <property type="entry name" value="ACRA/E-RELATED COMPONENT OF DRUG EFFLUX TRANSPORTER"/>
    <property type="match status" value="1"/>
</dbReference>
<dbReference type="FunFam" id="2.40.420.20:FF:000001">
    <property type="entry name" value="Efflux RND transporter periplasmic adaptor subunit"/>
    <property type="match status" value="1"/>
</dbReference>
<reference evidence="8 9" key="1">
    <citation type="submission" date="2020-08" db="EMBL/GenBank/DDBJ databases">
        <title>Genomic Encyclopedia of Type Strains, Phase IV (KMG-IV): sequencing the most valuable type-strain genomes for metagenomic binning, comparative biology and taxonomic classification.</title>
        <authorList>
            <person name="Goeker M."/>
        </authorList>
    </citation>
    <scope>NUCLEOTIDE SEQUENCE [LARGE SCALE GENOMIC DNA]</scope>
    <source>
        <strain evidence="8 9">DSM 11590</strain>
    </source>
</reference>
<feature type="domain" description="Multidrug resistance protein MdtA-like barrel-sandwich hybrid" evidence="5">
    <location>
        <begin position="84"/>
        <end position="225"/>
    </location>
</feature>
<accession>A0A7W9ZHX7</accession>
<dbReference type="Proteomes" id="UP000544872">
    <property type="component" value="Unassembled WGS sequence"/>
</dbReference>
<evidence type="ECO:0000259" key="4">
    <source>
        <dbReference type="Pfam" id="PF25876"/>
    </source>
</evidence>
<dbReference type="Pfam" id="PF25967">
    <property type="entry name" value="RND-MFP_C"/>
    <property type="match status" value="1"/>
</dbReference>